<reference evidence="2" key="1">
    <citation type="submission" date="2023-07" db="EMBL/GenBank/DDBJ databases">
        <title>draft genome sequence of fig (Ficus carica).</title>
        <authorList>
            <person name="Takahashi T."/>
            <person name="Nishimura K."/>
        </authorList>
    </citation>
    <scope>NUCLEOTIDE SEQUENCE</scope>
</reference>
<organism evidence="2 3">
    <name type="scientific">Ficus carica</name>
    <name type="common">Common fig</name>
    <dbReference type="NCBI Taxonomy" id="3494"/>
    <lineage>
        <taxon>Eukaryota</taxon>
        <taxon>Viridiplantae</taxon>
        <taxon>Streptophyta</taxon>
        <taxon>Embryophyta</taxon>
        <taxon>Tracheophyta</taxon>
        <taxon>Spermatophyta</taxon>
        <taxon>Magnoliopsida</taxon>
        <taxon>eudicotyledons</taxon>
        <taxon>Gunneridae</taxon>
        <taxon>Pentapetalae</taxon>
        <taxon>rosids</taxon>
        <taxon>fabids</taxon>
        <taxon>Rosales</taxon>
        <taxon>Moraceae</taxon>
        <taxon>Ficeae</taxon>
        <taxon>Ficus</taxon>
    </lineage>
</organism>
<evidence type="ECO:0000313" key="3">
    <source>
        <dbReference type="Proteomes" id="UP001187192"/>
    </source>
</evidence>
<name>A0AA88CXL5_FICCA</name>
<dbReference type="EMBL" id="BTGU01000008">
    <property type="protein sequence ID" value="GMN38768.1"/>
    <property type="molecule type" value="Genomic_DNA"/>
</dbReference>
<protein>
    <submittedName>
        <fullName evidence="2">Uncharacterized protein</fullName>
    </submittedName>
</protein>
<sequence>MALLMTRSSPTTAHPSRLGSSSCREQSGTHFVETVTYGIVPVWPLLRVLGNGRLGLNRLRSLGRASGDRP</sequence>
<proteinExistence type="predicted"/>
<dbReference type="Proteomes" id="UP001187192">
    <property type="component" value="Unassembled WGS sequence"/>
</dbReference>
<accession>A0AA88CXL5</accession>
<evidence type="ECO:0000313" key="2">
    <source>
        <dbReference type="EMBL" id="GMN38768.1"/>
    </source>
</evidence>
<comment type="caution">
    <text evidence="2">The sequence shown here is derived from an EMBL/GenBank/DDBJ whole genome shotgun (WGS) entry which is preliminary data.</text>
</comment>
<gene>
    <name evidence="2" type="ORF">TIFTF001_008002</name>
</gene>
<feature type="region of interest" description="Disordered" evidence="1">
    <location>
        <begin position="1"/>
        <end position="25"/>
    </location>
</feature>
<evidence type="ECO:0000256" key="1">
    <source>
        <dbReference type="SAM" id="MobiDB-lite"/>
    </source>
</evidence>
<dbReference type="AlphaFoldDB" id="A0AA88CXL5"/>
<keyword evidence="3" id="KW-1185">Reference proteome</keyword>